<comment type="function">
    <text evidence="6">Has oligopeptidase activity and degrades a variety of small bioactive peptides.</text>
</comment>
<reference evidence="9" key="1">
    <citation type="journal article" date="2023" name="Int. J. Syst. Evol. Microbiol.">
        <title>&lt;i&gt;Holtiella tumoricola&lt;/i&gt; gen. nov. sp. nov., isolated from a human clinical sample.</title>
        <authorList>
            <person name="Allen-Vercoe E."/>
            <person name="Daigneault M.C."/>
            <person name="Vancuren S.J."/>
            <person name="Cochrane K."/>
            <person name="O'Neal L.L."/>
            <person name="Sankaranarayanan K."/>
            <person name="Lawson P.A."/>
        </authorList>
    </citation>
    <scope>NUCLEOTIDE SEQUENCE</scope>
    <source>
        <strain evidence="9">CC70A</strain>
    </source>
</reference>
<dbReference type="AlphaFoldDB" id="A0AA42DKC7"/>
<dbReference type="GO" id="GO:0004222">
    <property type="term" value="F:metalloendopeptidase activity"/>
    <property type="evidence" value="ECO:0007669"/>
    <property type="project" value="UniProtKB-UniRule"/>
</dbReference>
<dbReference type="InterPro" id="IPR001567">
    <property type="entry name" value="Pept_M3A_M3B_dom"/>
</dbReference>
<keyword evidence="10" id="KW-1185">Reference proteome</keyword>
<comment type="caution">
    <text evidence="9">The sequence shown here is derived from an EMBL/GenBank/DDBJ whole genome shotgun (WGS) entry which is preliminary data.</text>
</comment>
<evidence type="ECO:0000256" key="3">
    <source>
        <dbReference type="ARBA" id="ARBA00022801"/>
    </source>
</evidence>
<dbReference type="Pfam" id="PF08439">
    <property type="entry name" value="Peptidase_M3_N"/>
    <property type="match status" value="1"/>
</dbReference>
<evidence type="ECO:0000259" key="7">
    <source>
        <dbReference type="Pfam" id="PF01432"/>
    </source>
</evidence>
<dbReference type="GO" id="GO:0006508">
    <property type="term" value="P:proteolysis"/>
    <property type="evidence" value="ECO:0007669"/>
    <property type="project" value="UniProtKB-KW"/>
</dbReference>
<dbReference type="RefSeq" id="WP_271011202.1">
    <property type="nucleotide sequence ID" value="NZ_JAQIFT010000016.1"/>
</dbReference>
<dbReference type="SUPFAM" id="SSF55486">
    <property type="entry name" value="Metalloproteases ('zincins'), catalytic domain"/>
    <property type="match status" value="1"/>
</dbReference>
<dbReference type="GO" id="GO:0046872">
    <property type="term" value="F:metal ion binding"/>
    <property type="evidence" value="ECO:0007669"/>
    <property type="project" value="UniProtKB-UniRule"/>
</dbReference>
<dbReference type="CDD" id="cd09608">
    <property type="entry name" value="M3B_PepF"/>
    <property type="match status" value="1"/>
</dbReference>
<dbReference type="Proteomes" id="UP001169242">
    <property type="component" value="Unassembled WGS sequence"/>
</dbReference>
<dbReference type="InterPro" id="IPR045090">
    <property type="entry name" value="Pept_M3A_M3B"/>
</dbReference>
<organism evidence="9 10">
    <name type="scientific">Holtiella tumoricola</name>
    <dbReference type="NCBI Taxonomy" id="3018743"/>
    <lineage>
        <taxon>Bacteria</taxon>
        <taxon>Bacillati</taxon>
        <taxon>Bacillota</taxon>
        <taxon>Clostridia</taxon>
        <taxon>Lachnospirales</taxon>
        <taxon>Cellulosilyticaceae</taxon>
        <taxon>Holtiella</taxon>
    </lineage>
</organism>
<evidence type="ECO:0000256" key="6">
    <source>
        <dbReference type="RuleBase" id="RU368091"/>
    </source>
</evidence>
<dbReference type="Gene3D" id="1.10.287.830">
    <property type="entry name" value="putative peptidase helix hairpin domain like"/>
    <property type="match status" value="1"/>
</dbReference>
<dbReference type="GO" id="GO:0006518">
    <property type="term" value="P:peptide metabolic process"/>
    <property type="evidence" value="ECO:0007669"/>
    <property type="project" value="TreeGrafter"/>
</dbReference>
<evidence type="ECO:0000313" key="9">
    <source>
        <dbReference type="EMBL" id="MDA3730626.1"/>
    </source>
</evidence>
<proteinExistence type="inferred from homology"/>
<evidence type="ECO:0000259" key="8">
    <source>
        <dbReference type="Pfam" id="PF08439"/>
    </source>
</evidence>
<dbReference type="NCBIfam" id="TIGR00181">
    <property type="entry name" value="pepF"/>
    <property type="match status" value="1"/>
</dbReference>
<comment type="cofactor">
    <cofactor evidence="6">
        <name>Zn(2+)</name>
        <dbReference type="ChEBI" id="CHEBI:29105"/>
    </cofactor>
    <text evidence="6">Binds 1 zinc ion.</text>
</comment>
<dbReference type="Pfam" id="PF01432">
    <property type="entry name" value="Peptidase_M3"/>
    <property type="match status" value="1"/>
</dbReference>
<evidence type="ECO:0000256" key="4">
    <source>
        <dbReference type="ARBA" id="ARBA00022833"/>
    </source>
</evidence>
<dbReference type="Gene3D" id="1.10.1370.20">
    <property type="entry name" value="Oligoendopeptidase f, C-terminal domain"/>
    <property type="match status" value="1"/>
</dbReference>
<dbReference type="InterPro" id="IPR013647">
    <property type="entry name" value="OligopepF_N_dom"/>
</dbReference>
<protein>
    <recommendedName>
        <fullName evidence="6">Oligopeptidase F</fullName>
        <ecNumber evidence="6">3.4.24.-</ecNumber>
    </recommendedName>
</protein>
<keyword evidence="4 6" id="KW-0862">Zinc</keyword>
<dbReference type="PANTHER" id="PTHR11804">
    <property type="entry name" value="PROTEASE M3 THIMET OLIGOPEPTIDASE-RELATED"/>
    <property type="match status" value="1"/>
</dbReference>
<name>A0AA42DKC7_9FIRM</name>
<evidence type="ECO:0000256" key="2">
    <source>
        <dbReference type="ARBA" id="ARBA00022723"/>
    </source>
</evidence>
<dbReference type="Gene3D" id="1.20.140.70">
    <property type="entry name" value="Oligopeptidase f, N-terminal domain"/>
    <property type="match status" value="1"/>
</dbReference>
<keyword evidence="2 6" id="KW-0479">Metal-binding</keyword>
<evidence type="ECO:0000256" key="5">
    <source>
        <dbReference type="ARBA" id="ARBA00023049"/>
    </source>
</evidence>
<keyword evidence="1 6" id="KW-0645">Protease</keyword>
<dbReference type="EMBL" id="JAQIFT010000016">
    <property type="protein sequence ID" value="MDA3730626.1"/>
    <property type="molecule type" value="Genomic_DNA"/>
</dbReference>
<accession>A0AA42DKC7</accession>
<feature type="domain" description="Peptidase M3A/M3B catalytic" evidence="7">
    <location>
        <begin position="206"/>
        <end position="587"/>
    </location>
</feature>
<evidence type="ECO:0000313" key="10">
    <source>
        <dbReference type="Proteomes" id="UP001169242"/>
    </source>
</evidence>
<keyword evidence="5 6" id="KW-0482">Metalloprotease</keyword>
<comment type="similarity">
    <text evidence="6">Belongs to the peptidase M3B family.</text>
</comment>
<sequence length="599" mass="67859">MSTKTISTRDQVAVENTWRLEDIFESDQDVQAAIASSKQSLGIFKSYQNQVTSNANTLFEVLKKSDDVSMIVEKIYVYCHMRLHQDGGNSFYQDLASQSEKLMVDLETATSFISPEISTLTEAQLEAFLQENPELTLYKRVLHEVLRQKEHILDAKTEDLLSQFGEITTAPSNTFAMFNNADLKLPTIQNEDGEDVRITHGNYISLLESHNRSVRESAFTGMYTSYSNFKNTLATNFAASVTGYSLVSRIRNFRTPIACALNANNIPTEVYDNLITTVDHHLNLMHDYVALRKDIMGVDTLHMYDIFVPLVNDFKKEISFDEACSIILEALKPLGEDYVAQVKEAFDSRWVDKYENEGKRSGAYSWGCFAAPHPYVLMNYSNNVDNLFTLAHEMGHAMHSYLSSHTQPYPYANYCIFVAEVASTVNEALLMQYLLKTTTDPDFHKYLVNYFMEQFRGTLFRQTMFAEFEKSVYTLHSEGATLTSQVLCDTYYNLVKKYHGDAICVDDLIAMEWARIPHFYTPFYVYQYATGYSAAIALSEGILKEGPEAVKRYKAFLSGGSSQDPIDLLKMAGVDMSSPAPIESALKVFEGLIAEMKTL</sequence>
<dbReference type="InterPro" id="IPR042088">
    <property type="entry name" value="OligoPept_F_C"/>
</dbReference>
<dbReference type="InterPro" id="IPR004438">
    <property type="entry name" value="Peptidase_M3B"/>
</dbReference>
<dbReference type="PANTHER" id="PTHR11804:SF84">
    <property type="entry name" value="SACCHAROLYSIN"/>
    <property type="match status" value="1"/>
</dbReference>
<keyword evidence="3 6" id="KW-0378">Hydrolase</keyword>
<gene>
    <name evidence="9" type="primary">pepF</name>
    <name evidence="9" type="ORF">PBV87_03825</name>
</gene>
<evidence type="ECO:0000256" key="1">
    <source>
        <dbReference type="ARBA" id="ARBA00022670"/>
    </source>
</evidence>
<dbReference type="EC" id="3.4.24.-" evidence="6"/>
<feature type="domain" description="Oligopeptidase F N-terminal" evidence="8">
    <location>
        <begin position="116"/>
        <end position="184"/>
    </location>
</feature>